<gene>
    <name evidence="2" type="ORF">T10_3979</name>
</gene>
<sequence>MRLNGSEQPGLRTDQGNEASRSGPEEVTSATSLLKLGARLPKCDLPKFGGDFTEFRAFWDQFLQRCETDLSSKLFDRKGVRSDQCSLKCSNTDCEVALSRLREEFNRPAKVIQNQIKKLVQAPPKGVGLRSHYDNLGPTVEALTALGKDPRKGGLREGELFSAEITIAISHDRLPTPVRIEWAEEAPASSTPGKVRNLFQHAWYQQGTTGKRKCRIVFDESAVHRRTSLNDQLEAGPNLHVELMGILLRFRRFRVGLHPEDRDACRFLWRDARGGKAPKEYQLTPKIENKKVTHDHLNIHLRVLGLLDSDLDNIRQVSTKILLGLFKSNLHERFQTPWVVKLLED</sequence>
<keyword evidence="3" id="KW-1185">Reference proteome</keyword>
<feature type="region of interest" description="Disordered" evidence="1">
    <location>
        <begin position="1"/>
        <end position="28"/>
    </location>
</feature>
<dbReference type="PANTHER" id="PTHR47331">
    <property type="entry name" value="PHD-TYPE DOMAIN-CONTAINING PROTEIN"/>
    <property type="match status" value="1"/>
</dbReference>
<dbReference type="EMBL" id="JYDO01000008">
    <property type="protein sequence ID" value="KRZ79189.1"/>
    <property type="molecule type" value="Genomic_DNA"/>
</dbReference>
<dbReference type="AlphaFoldDB" id="A0A0V1N5X8"/>
<accession>A0A0V1N5X8</accession>
<proteinExistence type="predicted"/>
<evidence type="ECO:0000313" key="2">
    <source>
        <dbReference type="EMBL" id="KRZ79189.1"/>
    </source>
</evidence>
<dbReference type="Proteomes" id="UP000054843">
    <property type="component" value="Unassembled WGS sequence"/>
</dbReference>
<evidence type="ECO:0000313" key="3">
    <source>
        <dbReference type="Proteomes" id="UP000054843"/>
    </source>
</evidence>
<evidence type="ECO:0000256" key="1">
    <source>
        <dbReference type="SAM" id="MobiDB-lite"/>
    </source>
</evidence>
<comment type="caution">
    <text evidence="2">The sequence shown here is derived from an EMBL/GenBank/DDBJ whole genome shotgun (WGS) entry which is preliminary data.</text>
</comment>
<organism evidence="2 3">
    <name type="scientific">Trichinella papuae</name>
    <dbReference type="NCBI Taxonomy" id="268474"/>
    <lineage>
        <taxon>Eukaryota</taxon>
        <taxon>Metazoa</taxon>
        <taxon>Ecdysozoa</taxon>
        <taxon>Nematoda</taxon>
        <taxon>Enoplea</taxon>
        <taxon>Dorylaimia</taxon>
        <taxon>Trichinellida</taxon>
        <taxon>Trichinellidae</taxon>
        <taxon>Trichinella</taxon>
    </lineage>
</organism>
<protein>
    <submittedName>
        <fullName evidence="2">Uncharacterized protein</fullName>
    </submittedName>
</protein>
<name>A0A0V1N5X8_9BILA</name>
<dbReference type="OrthoDB" id="5920033at2759"/>
<reference evidence="2 3" key="1">
    <citation type="submission" date="2015-01" db="EMBL/GenBank/DDBJ databases">
        <title>Evolution of Trichinella species and genotypes.</title>
        <authorList>
            <person name="Korhonen P.K."/>
            <person name="Edoardo P."/>
            <person name="Giuseppe L.R."/>
            <person name="Gasser R.B."/>
        </authorList>
    </citation>
    <scope>NUCLEOTIDE SEQUENCE [LARGE SCALE GENOMIC DNA]</scope>
    <source>
        <strain evidence="2">ISS1980</strain>
    </source>
</reference>